<keyword evidence="3" id="KW-1185">Reference proteome</keyword>
<dbReference type="EMBL" id="JAERRJ010000012">
    <property type="protein sequence ID" value="MBL1078499.1"/>
    <property type="molecule type" value="Genomic_DNA"/>
</dbReference>
<evidence type="ECO:0000256" key="1">
    <source>
        <dbReference type="SAM" id="SignalP"/>
    </source>
</evidence>
<gene>
    <name evidence="2" type="ORF">JK358_29250</name>
</gene>
<keyword evidence="1" id="KW-0732">Signal</keyword>
<reference evidence="2 3" key="1">
    <citation type="submission" date="2021-01" db="EMBL/GenBank/DDBJ databases">
        <title>WGS of actinomycetes isolated from Thailand.</title>
        <authorList>
            <person name="Thawai C."/>
        </authorList>
    </citation>
    <scope>NUCLEOTIDE SEQUENCE [LARGE SCALE GENOMIC DNA]</scope>
    <source>
        <strain evidence="2 3">LPG 2</strain>
    </source>
</reference>
<feature type="chain" id="PRO_5047446839" description="Lipoprotein" evidence="1">
    <location>
        <begin position="36"/>
        <end position="145"/>
    </location>
</feature>
<feature type="signal peptide" evidence="1">
    <location>
        <begin position="1"/>
        <end position="35"/>
    </location>
</feature>
<proteinExistence type="predicted"/>
<evidence type="ECO:0008006" key="4">
    <source>
        <dbReference type="Google" id="ProtNLM"/>
    </source>
</evidence>
<name>A0ABS1ME04_9NOCA</name>
<accession>A0ABS1ME04</accession>
<evidence type="ECO:0000313" key="3">
    <source>
        <dbReference type="Proteomes" id="UP000602198"/>
    </source>
</evidence>
<protein>
    <recommendedName>
        <fullName evidence="4">Lipoprotein</fullName>
    </recommendedName>
</protein>
<dbReference type="RefSeq" id="WP_201953981.1">
    <property type="nucleotide sequence ID" value="NZ_JAERRJ010000012.1"/>
</dbReference>
<comment type="caution">
    <text evidence="2">The sequence shown here is derived from an EMBL/GenBank/DDBJ whole genome shotgun (WGS) entry which is preliminary data.</text>
</comment>
<sequence>MIGIVQEAAVFAKKCALFAVAGAAALTLCSPPASADPDSEFITLDAVLTSTSEGLRASGIYFCDGGIGYLDVSASIGTSGSGTIQLTSSPPGVTLQCTGQREPWTVLLKPTNGMPVLVPYTEGTGKAQLNRKYWKVDSGEVPLHV</sequence>
<organism evidence="2 3">
    <name type="scientific">Nocardia acididurans</name>
    <dbReference type="NCBI Taxonomy" id="2802282"/>
    <lineage>
        <taxon>Bacteria</taxon>
        <taxon>Bacillati</taxon>
        <taxon>Actinomycetota</taxon>
        <taxon>Actinomycetes</taxon>
        <taxon>Mycobacteriales</taxon>
        <taxon>Nocardiaceae</taxon>
        <taxon>Nocardia</taxon>
    </lineage>
</organism>
<evidence type="ECO:0000313" key="2">
    <source>
        <dbReference type="EMBL" id="MBL1078499.1"/>
    </source>
</evidence>
<dbReference type="Proteomes" id="UP000602198">
    <property type="component" value="Unassembled WGS sequence"/>
</dbReference>